<dbReference type="AlphaFoldDB" id="A0A4Y2JG60"/>
<dbReference type="Proteomes" id="UP000499080">
    <property type="component" value="Unassembled WGS sequence"/>
</dbReference>
<organism evidence="2 3">
    <name type="scientific">Araneus ventricosus</name>
    <name type="common">Orbweaver spider</name>
    <name type="synonym">Epeira ventricosa</name>
    <dbReference type="NCBI Taxonomy" id="182803"/>
    <lineage>
        <taxon>Eukaryota</taxon>
        <taxon>Metazoa</taxon>
        <taxon>Ecdysozoa</taxon>
        <taxon>Arthropoda</taxon>
        <taxon>Chelicerata</taxon>
        <taxon>Arachnida</taxon>
        <taxon>Araneae</taxon>
        <taxon>Araneomorphae</taxon>
        <taxon>Entelegynae</taxon>
        <taxon>Araneoidea</taxon>
        <taxon>Araneidae</taxon>
        <taxon>Araneus</taxon>
    </lineage>
</organism>
<evidence type="ECO:0000313" key="3">
    <source>
        <dbReference type="Proteomes" id="UP000499080"/>
    </source>
</evidence>
<proteinExistence type="predicted"/>
<accession>A0A4Y2JG60</accession>
<comment type="caution">
    <text evidence="2">The sequence shown here is derived from an EMBL/GenBank/DDBJ whole genome shotgun (WGS) entry which is preliminary data.</text>
</comment>
<feature type="compositionally biased region" description="Polar residues" evidence="1">
    <location>
        <begin position="45"/>
        <end position="61"/>
    </location>
</feature>
<feature type="region of interest" description="Disordered" evidence="1">
    <location>
        <begin position="45"/>
        <end position="68"/>
    </location>
</feature>
<protein>
    <submittedName>
        <fullName evidence="2">Uncharacterized protein</fullName>
    </submittedName>
</protein>
<dbReference type="EMBL" id="BGPR01003462">
    <property type="protein sequence ID" value="GBM88438.1"/>
    <property type="molecule type" value="Genomic_DNA"/>
</dbReference>
<name>A0A4Y2JG60_ARAVE</name>
<evidence type="ECO:0000256" key="1">
    <source>
        <dbReference type="SAM" id="MobiDB-lite"/>
    </source>
</evidence>
<keyword evidence="3" id="KW-1185">Reference proteome</keyword>
<reference evidence="2 3" key="1">
    <citation type="journal article" date="2019" name="Sci. Rep.">
        <title>Orb-weaving spider Araneus ventricosus genome elucidates the spidroin gene catalogue.</title>
        <authorList>
            <person name="Kono N."/>
            <person name="Nakamura H."/>
            <person name="Ohtoshi R."/>
            <person name="Moran D.A.P."/>
            <person name="Shinohara A."/>
            <person name="Yoshida Y."/>
            <person name="Fujiwara M."/>
            <person name="Mori M."/>
            <person name="Tomita M."/>
            <person name="Arakawa K."/>
        </authorList>
    </citation>
    <scope>NUCLEOTIDE SEQUENCE [LARGE SCALE GENOMIC DNA]</scope>
</reference>
<gene>
    <name evidence="2" type="ORF">AVEN_22266_1</name>
</gene>
<evidence type="ECO:0000313" key="2">
    <source>
        <dbReference type="EMBL" id="GBM88438.1"/>
    </source>
</evidence>
<sequence length="129" mass="14546">MVKDDDEAITNEGKLAHSIKFNIHNSYLWVHDNLDGRKSDAFGYTTTQSSLDETPNLQRSTPHTDDNQNKELLNLSLLNEDCTDVFSAVLLNHLKSIIQAIPNVKNLLNELHKETSVENKILPLCGSFQ</sequence>